<keyword evidence="2" id="KW-0732">Signal</keyword>
<keyword evidence="1" id="KW-1133">Transmembrane helix</keyword>
<dbReference type="Pfam" id="PF07898">
    <property type="entry name" value="DUF1676"/>
    <property type="match status" value="1"/>
</dbReference>
<organism evidence="3 4">
    <name type="scientific">Phyllotreta striolata</name>
    <name type="common">Striped flea beetle</name>
    <name type="synonym">Crioceris striolata</name>
    <dbReference type="NCBI Taxonomy" id="444603"/>
    <lineage>
        <taxon>Eukaryota</taxon>
        <taxon>Metazoa</taxon>
        <taxon>Ecdysozoa</taxon>
        <taxon>Arthropoda</taxon>
        <taxon>Hexapoda</taxon>
        <taxon>Insecta</taxon>
        <taxon>Pterygota</taxon>
        <taxon>Neoptera</taxon>
        <taxon>Endopterygota</taxon>
        <taxon>Coleoptera</taxon>
        <taxon>Polyphaga</taxon>
        <taxon>Cucujiformia</taxon>
        <taxon>Chrysomeloidea</taxon>
        <taxon>Chrysomelidae</taxon>
        <taxon>Galerucinae</taxon>
        <taxon>Alticini</taxon>
        <taxon>Phyllotreta</taxon>
    </lineage>
</organism>
<dbReference type="OrthoDB" id="7475263at2759"/>
<feature type="signal peptide" evidence="2">
    <location>
        <begin position="1"/>
        <end position="19"/>
    </location>
</feature>
<feature type="chain" id="PRO_5040138081" evidence="2">
    <location>
        <begin position="20"/>
        <end position="207"/>
    </location>
</feature>
<dbReference type="AlphaFoldDB" id="A0A9N9XSM0"/>
<feature type="transmembrane region" description="Helical" evidence="1">
    <location>
        <begin position="170"/>
        <end position="187"/>
    </location>
</feature>
<sequence length="207" mass="24340">MRYISSITIILIISLKSFAQEVDEYVNECYDNCQVSKNLYDCVKYYVIKFVSDLNFGSAQEKQLNSTRVNINRRDTTLTYKQSDNDFIKLYKFLRRKIDDFFDDDGWNYVFPEEVFSSKRALITDEYFDEGNYIIPRSKKERYLFFIPIILITKLMKISVLLGMIYTNLFVAKAVLLVIAFAIPRLARNLARLCLRRKSGLLSNLFG</sequence>
<evidence type="ECO:0000313" key="3">
    <source>
        <dbReference type="EMBL" id="CAG9860401.1"/>
    </source>
</evidence>
<dbReference type="EMBL" id="OU900096">
    <property type="protein sequence ID" value="CAG9860401.1"/>
    <property type="molecule type" value="Genomic_DNA"/>
</dbReference>
<proteinExistence type="predicted"/>
<keyword evidence="1" id="KW-0812">Transmembrane</keyword>
<dbReference type="Proteomes" id="UP001153712">
    <property type="component" value="Chromosome 3"/>
</dbReference>
<protein>
    <submittedName>
        <fullName evidence="3">Uncharacterized protein</fullName>
    </submittedName>
</protein>
<reference evidence="3" key="1">
    <citation type="submission" date="2022-01" db="EMBL/GenBank/DDBJ databases">
        <authorList>
            <person name="King R."/>
        </authorList>
    </citation>
    <scope>NUCLEOTIDE SEQUENCE</scope>
</reference>
<gene>
    <name evidence="3" type="ORF">PHYEVI_LOCUS6754</name>
</gene>
<accession>A0A9N9XSM0</accession>
<evidence type="ECO:0000256" key="2">
    <source>
        <dbReference type="SAM" id="SignalP"/>
    </source>
</evidence>
<dbReference type="InterPro" id="IPR012464">
    <property type="entry name" value="DUF1676"/>
</dbReference>
<evidence type="ECO:0000313" key="4">
    <source>
        <dbReference type="Proteomes" id="UP001153712"/>
    </source>
</evidence>
<name>A0A9N9XSM0_PHYSR</name>
<keyword evidence="4" id="KW-1185">Reference proteome</keyword>
<feature type="transmembrane region" description="Helical" evidence="1">
    <location>
        <begin position="143"/>
        <end position="164"/>
    </location>
</feature>
<evidence type="ECO:0000256" key="1">
    <source>
        <dbReference type="SAM" id="Phobius"/>
    </source>
</evidence>
<keyword evidence="1" id="KW-0472">Membrane</keyword>